<gene>
    <name evidence="2" type="ORF">ACFO7V_05515</name>
</gene>
<dbReference type="EMBL" id="JBHSHE010000021">
    <property type="protein sequence ID" value="MFC4715594.1"/>
    <property type="molecule type" value="Genomic_DNA"/>
</dbReference>
<protein>
    <submittedName>
        <fullName evidence="2">Uncharacterized protein</fullName>
    </submittedName>
</protein>
<accession>A0ABV9MKC0</accession>
<keyword evidence="3" id="KW-1185">Reference proteome</keyword>
<evidence type="ECO:0000256" key="1">
    <source>
        <dbReference type="SAM" id="MobiDB-lite"/>
    </source>
</evidence>
<proteinExistence type="predicted"/>
<dbReference type="RefSeq" id="WP_346058817.1">
    <property type="nucleotide sequence ID" value="NZ_BAAAVQ010000006.1"/>
</dbReference>
<dbReference type="Proteomes" id="UP001595884">
    <property type="component" value="Unassembled WGS sequence"/>
</dbReference>
<evidence type="ECO:0000313" key="3">
    <source>
        <dbReference type="Proteomes" id="UP001595884"/>
    </source>
</evidence>
<feature type="region of interest" description="Disordered" evidence="1">
    <location>
        <begin position="67"/>
        <end position="96"/>
    </location>
</feature>
<sequence length="96" mass="10254">MACTAATTTSTPLWATGDYFGIELGYAPGTGFGTYGLGGTDNHELRGARVFEVDENKDQVYTGTRTTFAKDPGIDMSSKTQPIVDPMPLTSRQMPA</sequence>
<reference evidence="3" key="1">
    <citation type="journal article" date="2019" name="Int. J. Syst. Evol. Microbiol.">
        <title>The Global Catalogue of Microorganisms (GCM) 10K type strain sequencing project: providing services to taxonomists for standard genome sequencing and annotation.</title>
        <authorList>
            <consortium name="The Broad Institute Genomics Platform"/>
            <consortium name="The Broad Institute Genome Sequencing Center for Infectious Disease"/>
            <person name="Wu L."/>
            <person name="Ma J."/>
        </authorList>
    </citation>
    <scope>NUCLEOTIDE SEQUENCE [LARGE SCALE GENOMIC DNA]</scope>
    <source>
        <strain evidence="3">CGMCC 1.12849</strain>
    </source>
</reference>
<evidence type="ECO:0000313" key="2">
    <source>
        <dbReference type="EMBL" id="MFC4715594.1"/>
    </source>
</evidence>
<name>A0ABV9MKC0_9MICC</name>
<comment type="caution">
    <text evidence="2">The sequence shown here is derived from an EMBL/GenBank/DDBJ whole genome shotgun (WGS) entry which is preliminary data.</text>
</comment>
<organism evidence="2 3">
    <name type="scientific">Glutamicibacter bergerei</name>
    <dbReference type="NCBI Taxonomy" id="256702"/>
    <lineage>
        <taxon>Bacteria</taxon>
        <taxon>Bacillati</taxon>
        <taxon>Actinomycetota</taxon>
        <taxon>Actinomycetes</taxon>
        <taxon>Micrococcales</taxon>
        <taxon>Micrococcaceae</taxon>
        <taxon>Glutamicibacter</taxon>
    </lineage>
</organism>